<keyword evidence="2" id="KW-0175">Coiled coil</keyword>
<dbReference type="Proteomes" id="UP000033649">
    <property type="component" value="Unassembled WGS sequence"/>
</dbReference>
<organism evidence="4 5">
    <name type="scientific">Devosia chinhatensis</name>
    <dbReference type="NCBI Taxonomy" id="429727"/>
    <lineage>
        <taxon>Bacteria</taxon>
        <taxon>Pseudomonadati</taxon>
        <taxon>Pseudomonadota</taxon>
        <taxon>Alphaproteobacteria</taxon>
        <taxon>Hyphomicrobiales</taxon>
        <taxon>Devosiaceae</taxon>
        <taxon>Devosia</taxon>
    </lineage>
</organism>
<reference evidence="4 5" key="1">
    <citation type="submission" date="2015-03" db="EMBL/GenBank/DDBJ databases">
        <authorList>
            <person name="Hassan Y."/>
            <person name="Lepp D."/>
            <person name="Li X.-Z."/>
            <person name="Zhou T."/>
        </authorList>
    </citation>
    <scope>NUCLEOTIDE SEQUENCE [LARGE SCALE GENOMIC DNA]</scope>
    <source>
        <strain evidence="4 5">IPL18</strain>
    </source>
</reference>
<dbReference type="STRING" id="429727.VE26_00520"/>
<protein>
    <submittedName>
        <fullName evidence="4">Uncharacterized protein</fullName>
    </submittedName>
</protein>
<dbReference type="EMBL" id="JZEY01000054">
    <property type="protein sequence ID" value="KKB08618.1"/>
    <property type="molecule type" value="Genomic_DNA"/>
</dbReference>
<name>A0A0F5FIK4_9HYPH</name>
<evidence type="ECO:0000256" key="3">
    <source>
        <dbReference type="SAM" id="MobiDB-lite"/>
    </source>
</evidence>
<dbReference type="PANTHER" id="PTHR32347">
    <property type="entry name" value="EFFLUX SYSTEM COMPONENT YKNX-RELATED"/>
    <property type="match status" value="1"/>
</dbReference>
<dbReference type="InterPro" id="IPR050465">
    <property type="entry name" value="UPF0194_transport"/>
</dbReference>
<evidence type="ECO:0000313" key="4">
    <source>
        <dbReference type="EMBL" id="KKB08618.1"/>
    </source>
</evidence>
<gene>
    <name evidence="4" type="ORF">VE26_00520</name>
</gene>
<dbReference type="Gene3D" id="2.40.30.170">
    <property type="match status" value="1"/>
</dbReference>
<accession>A0A0F5FIK4</accession>
<dbReference type="PATRIC" id="fig|429727.3.peg.118"/>
<proteinExistence type="predicted"/>
<comment type="caution">
    <text evidence="4">The sequence shown here is derived from an EMBL/GenBank/DDBJ whole genome shotgun (WGS) entry which is preliminary data.</text>
</comment>
<feature type="region of interest" description="Disordered" evidence="3">
    <location>
        <begin position="1"/>
        <end position="20"/>
    </location>
</feature>
<dbReference type="OrthoDB" id="9806939at2"/>
<dbReference type="Gene3D" id="2.40.50.100">
    <property type="match status" value="1"/>
</dbReference>
<dbReference type="SUPFAM" id="SSF111369">
    <property type="entry name" value="HlyD-like secretion proteins"/>
    <property type="match status" value="1"/>
</dbReference>
<keyword evidence="5" id="KW-1185">Reference proteome</keyword>
<dbReference type="RefSeq" id="WP_046103306.1">
    <property type="nucleotide sequence ID" value="NZ_JZEY01000054.1"/>
</dbReference>
<comment type="subcellular location">
    <subcellularLocation>
        <location evidence="1">Cell envelope</location>
    </subcellularLocation>
</comment>
<dbReference type="AlphaFoldDB" id="A0A0F5FIK4"/>
<dbReference type="GO" id="GO:0030313">
    <property type="term" value="C:cell envelope"/>
    <property type="evidence" value="ECO:0007669"/>
    <property type="project" value="UniProtKB-SubCell"/>
</dbReference>
<evidence type="ECO:0000256" key="1">
    <source>
        <dbReference type="ARBA" id="ARBA00004196"/>
    </source>
</evidence>
<evidence type="ECO:0000256" key="2">
    <source>
        <dbReference type="ARBA" id="ARBA00023054"/>
    </source>
</evidence>
<sequence>MSIDPVPSEPVSPGAGPKAGETWVAQDAADAAHPFLSWFAGLQRSEPAFVWAGLFGGNAQSAFPLVLTRRSESIAVSAATLARDALAEGQFKMASLQDASGAMTALAMPLAGLDRVCVALIERKLVEASRLAHPFRTMCEHLSSLLMPKVAGQASSGAEIGQHDLSDADLLDLLSIRDEAEFAQALFAHLERALSPDQAVLATIRRGKTHVLRSARAQDPLPRGSRAGQTRLAALHAATRAQETLLLSWAPKAAVPGSGHGVDLVAVQSEDGVARAATLKLPRRQGGHFVWLGLWDKVPANLDEQWIGLAPGLGRLAVLLDAGRGANERRWRDNLPAWTDPRGWRLWAALASVMLVVWLLLPAPLHVTGQASLRSVDQRALVAPRDGFLSQVHVRAGERVEAGQLLAELDTRELSLRLSRIDAQINQAQSRRMAAMAGFNTAMVQVGDAEIEAMAAERALIALLLDQSRLVAEADAIIVSGDMAERVGTALRHGEPMFQLAPLDGYQVAIDIPQKDITQTAIDQSGSLKLTALPFDDFPIVIERISLRAAGEGGEPGFVALARIEAGHEAFRAGMQGVAQIETGQAMRGWVLVRDMVFWAQVQWWRWIP</sequence>
<evidence type="ECO:0000313" key="5">
    <source>
        <dbReference type="Proteomes" id="UP000033649"/>
    </source>
</evidence>
<dbReference type="PANTHER" id="PTHR32347:SF23">
    <property type="entry name" value="BLL5650 PROTEIN"/>
    <property type="match status" value="1"/>
</dbReference>